<evidence type="ECO:0000256" key="2">
    <source>
        <dbReference type="ARBA" id="ARBA00022741"/>
    </source>
</evidence>
<keyword evidence="1" id="KW-0677">Repeat</keyword>
<gene>
    <name evidence="5" type="ORF">Pyn_06767</name>
</gene>
<dbReference type="EMBL" id="PJQY01000867">
    <property type="protein sequence ID" value="PQQ07333.1"/>
    <property type="molecule type" value="Genomic_DNA"/>
</dbReference>
<feature type="domain" description="Disease resistance N-terminal" evidence="4">
    <location>
        <begin position="8"/>
        <end position="91"/>
    </location>
</feature>
<dbReference type="InterPro" id="IPR038005">
    <property type="entry name" value="RX-like_CC"/>
</dbReference>
<dbReference type="OrthoDB" id="3027644at2759"/>
<organism evidence="5 6">
    <name type="scientific">Prunus yedoensis var. nudiflora</name>
    <dbReference type="NCBI Taxonomy" id="2094558"/>
    <lineage>
        <taxon>Eukaryota</taxon>
        <taxon>Viridiplantae</taxon>
        <taxon>Streptophyta</taxon>
        <taxon>Embryophyta</taxon>
        <taxon>Tracheophyta</taxon>
        <taxon>Spermatophyta</taxon>
        <taxon>Magnoliopsida</taxon>
        <taxon>eudicotyledons</taxon>
        <taxon>Gunneridae</taxon>
        <taxon>Pentapetalae</taxon>
        <taxon>rosids</taxon>
        <taxon>fabids</taxon>
        <taxon>Rosales</taxon>
        <taxon>Rosaceae</taxon>
        <taxon>Amygdaloideae</taxon>
        <taxon>Amygdaleae</taxon>
        <taxon>Prunus</taxon>
    </lineage>
</organism>
<protein>
    <submittedName>
        <fullName evidence="5">Disease resistance protein RPM1</fullName>
    </submittedName>
</protein>
<name>A0A314YL08_PRUYE</name>
<keyword evidence="2" id="KW-0547">Nucleotide-binding</keyword>
<proteinExistence type="predicted"/>
<dbReference type="STRING" id="2094558.A0A314YL08"/>
<dbReference type="InterPro" id="IPR041118">
    <property type="entry name" value="Rx_N"/>
</dbReference>
<evidence type="ECO:0000313" key="6">
    <source>
        <dbReference type="Proteomes" id="UP000250321"/>
    </source>
</evidence>
<dbReference type="GO" id="GO:0006952">
    <property type="term" value="P:defense response"/>
    <property type="evidence" value="ECO:0007669"/>
    <property type="project" value="UniProtKB-KW"/>
</dbReference>
<dbReference type="AlphaFoldDB" id="A0A314YL08"/>
<evidence type="ECO:0000313" key="5">
    <source>
        <dbReference type="EMBL" id="PQQ07333.1"/>
    </source>
</evidence>
<dbReference type="Proteomes" id="UP000250321">
    <property type="component" value="Unassembled WGS sequence"/>
</dbReference>
<dbReference type="PANTHER" id="PTHR19338">
    <property type="entry name" value="TRANSLOCASE OF INNER MITOCHONDRIAL MEMBRANE 13 HOMOLOG"/>
    <property type="match status" value="1"/>
</dbReference>
<reference evidence="5 6" key="1">
    <citation type="submission" date="2018-02" db="EMBL/GenBank/DDBJ databases">
        <title>Draft genome of wild Prunus yedoensis var. nudiflora.</title>
        <authorList>
            <person name="Baek S."/>
            <person name="Kim J.-H."/>
            <person name="Choi K."/>
            <person name="Kim G.-B."/>
            <person name="Cho A."/>
            <person name="Jang H."/>
            <person name="Shin C.-H."/>
            <person name="Yu H.-J."/>
            <person name="Mun J.-H."/>
        </authorList>
    </citation>
    <scope>NUCLEOTIDE SEQUENCE [LARGE SCALE GENOMIC DNA]</scope>
    <source>
        <strain evidence="6">cv. Jeju island</strain>
        <tissue evidence="5">Leaf</tissue>
    </source>
</reference>
<sequence>MESVAADLFIGKFVSILESEAASIAGVRDKVNEIKHELIIMKSFLEDVDGDKKTQTEVKKAWVTSIRDLANDVENIIDEFMYHLYEQQRGGQFARWLRKTIHFPKNLWYKRPIANKIQRISVAIRAIPERNQRYQGGAAVEGKSTSEDIRSWVQNRAESSIYHKEDELVGIEGDKNI</sequence>
<dbReference type="PANTHER" id="PTHR19338:SF59">
    <property type="entry name" value="OS10G0162832 PROTEIN"/>
    <property type="match status" value="1"/>
</dbReference>
<dbReference type="Gene3D" id="1.20.5.4130">
    <property type="match status" value="1"/>
</dbReference>
<keyword evidence="3" id="KW-0611">Plant defense</keyword>
<evidence type="ECO:0000256" key="1">
    <source>
        <dbReference type="ARBA" id="ARBA00022737"/>
    </source>
</evidence>
<dbReference type="Pfam" id="PF18052">
    <property type="entry name" value="Rx_N"/>
    <property type="match status" value="1"/>
</dbReference>
<dbReference type="CDD" id="cd14798">
    <property type="entry name" value="RX-CC_like"/>
    <property type="match status" value="1"/>
</dbReference>
<evidence type="ECO:0000256" key="3">
    <source>
        <dbReference type="ARBA" id="ARBA00022821"/>
    </source>
</evidence>
<dbReference type="GO" id="GO:0000166">
    <property type="term" value="F:nucleotide binding"/>
    <property type="evidence" value="ECO:0007669"/>
    <property type="project" value="UniProtKB-KW"/>
</dbReference>
<accession>A0A314YL08</accession>
<keyword evidence="6" id="KW-1185">Reference proteome</keyword>
<comment type="caution">
    <text evidence="5">The sequence shown here is derived from an EMBL/GenBank/DDBJ whole genome shotgun (WGS) entry which is preliminary data.</text>
</comment>
<evidence type="ECO:0000259" key="4">
    <source>
        <dbReference type="Pfam" id="PF18052"/>
    </source>
</evidence>